<dbReference type="InterPro" id="IPR001206">
    <property type="entry name" value="Diacylglycerol_kinase_cat_dom"/>
</dbReference>
<evidence type="ECO:0000256" key="1">
    <source>
        <dbReference type="ARBA" id="ARBA00022490"/>
    </source>
</evidence>
<dbReference type="GO" id="GO:0016301">
    <property type="term" value="F:kinase activity"/>
    <property type="evidence" value="ECO:0007669"/>
    <property type="project" value="UniProtKB-KW"/>
</dbReference>
<dbReference type="STRING" id="487184.SAMN05216421_0057"/>
<dbReference type="PROSITE" id="PS50146">
    <property type="entry name" value="DAGK"/>
    <property type="match status" value="1"/>
</dbReference>
<sequence length="327" mass="35827">MTATDTMPAPSPDALSGLEEKPFFIVLNAGSGRRDADETSEVITRLMAEAGRRFELLPVTDPTRLIETARTAVRLAHDQGGIVVAAGGDGTLNAVSSVVLETGLPFGILPRGTFNYVGRAHGIPQDTEAAVRCLLQSHIKPAQVGLLNGRPFLVNASFGLYPRLLEDREAYKQRYGRSRWVALWSAVMTLAHAHRQLKVQVEYGGTHRTLKTPTIVVDNNPLQLRQMGIRQEDELEHDHLVAITSPPVGTLALYGILIRGLLSRLGEADNVITFAFNRLTVHMGNRRHIKVATDGEIFHARAPLVFEVAPHKLQLLVPRADATEAIQ</sequence>
<dbReference type="SUPFAM" id="SSF111331">
    <property type="entry name" value="NAD kinase/diacylglycerol kinase-like"/>
    <property type="match status" value="1"/>
</dbReference>
<accession>A0A1H1L5T9</accession>
<proteinExistence type="predicted"/>
<keyword evidence="3" id="KW-0808">Transferase</keyword>
<keyword evidence="4" id="KW-1185">Reference proteome</keyword>
<keyword evidence="1" id="KW-0963">Cytoplasm</keyword>
<name>A0A1H1L5T9_9GAMM</name>
<organism evidence="3 4">
    <name type="scientific">Halopseudomonas xinjiangensis</name>
    <dbReference type="NCBI Taxonomy" id="487184"/>
    <lineage>
        <taxon>Bacteria</taxon>
        <taxon>Pseudomonadati</taxon>
        <taxon>Pseudomonadota</taxon>
        <taxon>Gammaproteobacteria</taxon>
        <taxon>Pseudomonadales</taxon>
        <taxon>Pseudomonadaceae</taxon>
        <taxon>Halopseudomonas</taxon>
    </lineage>
</organism>
<feature type="domain" description="DAGKc" evidence="2">
    <location>
        <begin position="18"/>
        <end position="151"/>
    </location>
</feature>
<dbReference type="PANTHER" id="PTHR12358">
    <property type="entry name" value="SPHINGOSINE KINASE"/>
    <property type="match status" value="1"/>
</dbReference>
<dbReference type="Gene3D" id="3.40.50.10330">
    <property type="entry name" value="Probable inorganic polyphosphate/atp-NAD kinase, domain 1"/>
    <property type="match status" value="1"/>
</dbReference>
<evidence type="ECO:0000313" key="3">
    <source>
        <dbReference type="EMBL" id="SDR69908.1"/>
    </source>
</evidence>
<keyword evidence="3" id="KW-0418">Kinase</keyword>
<dbReference type="AlphaFoldDB" id="A0A1H1L5T9"/>
<dbReference type="InterPro" id="IPR017438">
    <property type="entry name" value="ATP-NAD_kinase_N"/>
</dbReference>
<dbReference type="EMBL" id="LT629736">
    <property type="protein sequence ID" value="SDR69908.1"/>
    <property type="molecule type" value="Genomic_DNA"/>
</dbReference>
<dbReference type="RefSeq" id="WP_197673857.1">
    <property type="nucleotide sequence ID" value="NZ_LT629736.1"/>
</dbReference>
<dbReference type="Proteomes" id="UP000243207">
    <property type="component" value="Chromosome I"/>
</dbReference>
<evidence type="ECO:0000313" key="4">
    <source>
        <dbReference type="Proteomes" id="UP000243207"/>
    </source>
</evidence>
<gene>
    <name evidence="3" type="ORF">SAMN05216421_0057</name>
</gene>
<dbReference type="PANTHER" id="PTHR12358:SF54">
    <property type="entry name" value="SPHINGOSINE KINASE RELATED PROTEIN"/>
    <property type="match status" value="1"/>
</dbReference>
<dbReference type="InterPro" id="IPR016064">
    <property type="entry name" value="NAD/diacylglycerol_kinase_sf"/>
</dbReference>
<protein>
    <submittedName>
        <fullName evidence="3">Diacylglycerol kinase family enzyme</fullName>
    </submittedName>
</protein>
<dbReference type="SMART" id="SM00046">
    <property type="entry name" value="DAGKc"/>
    <property type="match status" value="1"/>
</dbReference>
<dbReference type="Pfam" id="PF00781">
    <property type="entry name" value="DAGK_cat"/>
    <property type="match status" value="1"/>
</dbReference>
<dbReference type="Gene3D" id="2.60.200.40">
    <property type="match status" value="1"/>
</dbReference>
<reference evidence="4" key="1">
    <citation type="submission" date="2016-10" db="EMBL/GenBank/DDBJ databases">
        <authorList>
            <person name="Varghese N."/>
            <person name="Submissions S."/>
        </authorList>
    </citation>
    <scope>NUCLEOTIDE SEQUENCE [LARGE SCALE GENOMIC DNA]</scope>
    <source>
        <strain evidence="4">NRRL B-51270</strain>
    </source>
</reference>
<dbReference type="InterPro" id="IPR050187">
    <property type="entry name" value="Lipid_Phosphate_FormReg"/>
</dbReference>
<evidence type="ECO:0000259" key="2">
    <source>
        <dbReference type="PROSITE" id="PS50146"/>
    </source>
</evidence>